<dbReference type="EMBL" id="JAHWGI010001187">
    <property type="protein sequence ID" value="KAK3924475.1"/>
    <property type="molecule type" value="Genomic_DNA"/>
</dbReference>
<organism evidence="1 2">
    <name type="scientific">Frankliniella fusca</name>
    <dbReference type="NCBI Taxonomy" id="407009"/>
    <lineage>
        <taxon>Eukaryota</taxon>
        <taxon>Metazoa</taxon>
        <taxon>Ecdysozoa</taxon>
        <taxon>Arthropoda</taxon>
        <taxon>Hexapoda</taxon>
        <taxon>Insecta</taxon>
        <taxon>Pterygota</taxon>
        <taxon>Neoptera</taxon>
        <taxon>Paraneoptera</taxon>
        <taxon>Thysanoptera</taxon>
        <taxon>Terebrantia</taxon>
        <taxon>Thripoidea</taxon>
        <taxon>Thripidae</taxon>
        <taxon>Frankliniella</taxon>
    </lineage>
</organism>
<evidence type="ECO:0000313" key="2">
    <source>
        <dbReference type="Proteomes" id="UP001219518"/>
    </source>
</evidence>
<comment type="caution">
    <text evidence="1">The sequence shown here is derived from an EMBL/GenBank/DDBJ whole genome shotgun (WGS) entry which is preliminary data.</text>
</comment>
<dbReference type="Proteomes" id="UP001219518">
    <property type="component" value="Unassembled WGS sequence"/>
</dbReference>
<accession>A0AAE1HN97</accession>
<dbReference type="AlphaFoldDB" id="A0AAE1HN97"/>
<name>A0AAE1HN97_9NEOP</name>
<keyword evidence="2" id="KW-1185">Reference proteome</keyword>
<gene>
    <name evidence="1" type="ORF">KUF71_012497</name>
</gene>
<proteinExistence type="predicted"/>
<sequence length="86" mass="9992">MTVLTDSSASLLNTISFRIFNKSRDAVGRTLMSLNSINKCSKIFCCIFHLTYLNSTWTYFQSQLLQEHQSTTRHHVYDLELHMSTD</sequence>
<evidence type="ECO:0000313" key="1">
    <source>
        <dbReference type="EMBL" id="KAK3924475.1"/>
    </source>
</evidence>
<protein>
    <submittedName>
        <fullName evidence="1">Highly reducing polyketide synthase azaB</fullName>
    </submittedName>
</protein>
<reference evidence="1" key="2">
    <citation type="journal article" date="2023" name="BMC Genomics">
        <title>Pest status, molecular evolution, and epigenetic factors derived from the genome assembly of Frankliniella fusca, a thysanopteran phytovirus vector.</title>
        <authorList>
            <person name="Catto M.A."/>
            <person name="Labadie P.E."/>
            <person name="Jacobson A.L."/>
            <person name="Kennedy G.G."/>
            <person name="Srinivasan R."/>
            <person name="Hunt B.G."/>
        </authorList>
    </citation>
    <scope>NUCLEOTIDE SEQUENCE</scope>
    <source>
        <strain evidence="1">PL_HMW_Pooled</strain>
    </source>
</reference>
<reference evidence="1" key="1">
    <citation type="submission" date="2021-07" db="EMBL/GenBank/DDBJ databases">
        <authorList>
            <person name="Catto M.A."/>
            <person name="Jacobson A."/>
            <person name="Kennedy G."/>
            <person name="Labadie P."/>
            <person name="Hunt B.G."/>
            <person name="Srinivasan R."/>
        </authorList>
    </citation>
    <scope>NUCLEOTIDE SEQUENCE</scope>
    <source>
        <strain evidence="1">PL_HMW_Pooled</strain>
        <tissue evidence="1">Head</tissue>
    </source>
</reference>